<reference evidence="2" key="2">
    <citation type="journal article" date="2021" name="Microbiome">
        <title>Successional dynamics and alternative stable states in a saline activated sludge microbial community over 9 years.</title>
        <authorList>
            <person name="Wang Y."/>
            <person name="Ye J."/>
            <person name="Ju F."/>
            <person name="Liu L."/>
            <person name="Boyd J.A."/>
            <person name="Deng Y."/>
            <person name="Parks D.H."/>
            <person name="Jiang X."/>
            <person name="Yin X."/>
            <person name="Woodcroft B.J."/>
            <person name="Tyson G.W."/>
            <person name="Hugenholtz P."/>
            <person name="Polz M.F."/>
            <person name="Zhang T."/>
        </authorList>
    </citation>
    <scope>NUCLEOTIDE SEQUENCE</scope>
    <source>
        <strain evidence="2">HKST-UBA10</strain>
    </source>
</reference>
<protein>
    <submittedName>
        <fullName evidence="2">GNAT family N-acetyltransferase</fullName>
        <ecNumber evidence="2">2.3.1.-</ecNumber>
    </submittedName>
</protein>
<proteinExistence type="predicted"/>
<evidence type="ECO:0000259" key="1">
    <source>
        <dbReference type="PROSITE" id="PS51186"/>
    </source>
</evidence>
<feature type="domain" description="N-acetyltransferase" evidence="1">
    <location>
        <begin position="85"/>
        <end position="224"/>
    </location>
</feature>
<reference evidence="2" key="1">
    <citation type="submission" date="2020-04" db="EMBL/GenBank/DDBJ databases">
        <authorList>
            <person name="Zhang T."/>
        </authorList>
    </citation>
    <scope>NUCLEOTIDE SEQUENCE</scope>
    <source>
        <strain evidence="2">HKST-UBA10</strain>
    </source>
</reference>
<dbReference type="AlphaFoldDB" id="A0A955RI79"/>
<sequence length="257" mass="30570">MKLFFSEYNPNYSKYNFPYQVFAKREDKDLLGDLFSAGFLPTRINKDIFYLTRSSRINLAEFDLNSENRRINRKTEQFKFSLLPMSDFEYTPEVQKKSKDWFNERLGEKVLGALGIKTIYTESNNNYVFVWKLENEIVGYVVCLITESILHYNFAFYNPDYYKDNLGVRMMLAAIEYAKEKELSYAYLGSVYEQGSMYKAQYKGFEFFNGITWSANLDELKYLINRPVGSEEYLWRDEQYLGNYVNVQSLKELFENL</sequence>
<evidence type="ECO:0000313" key="2">
    <source>
        <dbReference type="EMBL" id="MCA9382541.1"/>
    </source>
</evidence>
<name>A0A955RI79_9BACT</name>
<keyword evidence="2" id="KW-0808">Transferase</keyword>
<dbReference type="InterPro" id="IPR000182">
    <property type="entry name" value="GNAT_dom"/>
</dbReference>
<dbReference type="Gene3D" id="3.40.630.30">
    <property type="match status" value="1"/>
</dbReference>
<dbReference type="Proteomes" id="UP000782843">
    <property type="component" value="Unassembled WGS sequence"/>
</dbReference>
<dbReference type="CDD" id="cd04301">
    <property type="entry name" value="NAT_SF"/>
    <property type="match status" value="1"/>
</dbReference>
<accession>A0A955RI79</accession>
<dbReference type="SUPFAM" id="SSF55729">
    <property type="entry name" value="Acyl-CoA N-acyltransferases (Nat)"/>
    <property type="match status" value="1"/>
</dbReference>
<dbReference type="EMBL" id="JAGQLG010000160">
    <property type="protein sequence ID" value="MCA9382541.1"/>
    <property type="molecule type" value="Genomic_DNA"/>
</dbReference>
<dbReference type="InterPro" id="IPR016181">
    <property type="entry name" value="Acyl_CoA_acyltransferase"/>
</dbReference>
<gene>
    <name evidence="2" type="ORF">KC660_03995</name>
</gene>
<dbReference type="PROSITE" id="PS51186">
    <property type="entry name" value="GNAT"/>
    <property type="match status" value="1"/>
</dbReference>
<dbReference type="EC" id="2.3.1.-" evidence="2"/>
<comment type="caution">
    <text evidence="2">The sequence shown here is derived from an EMBL/GenBank/DDBJ whole genome shotgun (WGS) entry which is preliminary data.</text>
</comment>
<dbReference type="GO" id="GO:0004057">
    <property type="term" value="F:arginyl-tRNA--protein transferase activity"/>
    <property type="evidence" value="ECO:0007669"/>
    <property type="project" value="InterPro"/>
</dbReference>
<dbReference type="Pfam" id="PF04377">
    <property type="entry name" value="ATE_C"/>
    <property type="match status" value="1"/>
</dbReference>
<keyword evidence="2" id="KW-0012">Acyltransferase</keyword>
<dbReference type="InterPro" id="IPR007472">
    <property type="entry name" value="N-end_Aminoacyl_Trfase_C"/>
</dbReference>
<organism evidence="2 3">
    <name type="scientific">Candidatus Dojkabacteria bacterium</name>
    <dbReference type="NCBI Taxonomy" id="2099670"/>
    <lineage>
        <taxon>Bacteria</taxon>
        <taxon>Candidatus Dojkabacteria</taxon>
    </lineage>
</organism>
<evidence type="ECO:0000313" key="3">
    <source>
        <dbReference type="Proteomes" id="UP000782843"/>
    </source>
</evidence>
<dbReference type="GO" id="GO:0016747">
    <property type="term" value="F:acyltransferase activity, transferring groups other than amino-acyl groups"/>
    <property type="evidence" value="ECO:0007669"/>
    <property type="project" value="InterPro"/>
</dbReference>